<organism evidence="1 2">
    <name type="scientific">Plantactinospora mayteni</name>
    <dbReference type="NCBI Taxonomy" id="566021"/>
    <lineage>
        <taxon>Bacteria</taxon>
        <taxon>Bacillati</taxon>
        <taxon>Actinomycetota</taxon>
        <taxon>Actinomycetes</taxon>
        <taxon>Micromonosporales</taxon>
        <taxon>Micromonosporaceae</taxon>
        <taxon>Plantactinospora</taxon>
    </lineage>
</organism>
<protein>
    <submittedName>
        <fullName evidence="1">Uncharacterized protein</fullName>
    </submittedName>
</protein>
<dbReference type="EMBL" id="BONX01000018">
    <property type="protein sequence ID" value="GIG96512.1"/>
    <property type="molecule type" value="Genomic_DNA"/>
</dbReference>
<comment type="caution">
    <text evidence="1">The sequence shown here is derived from an EMBL/GenBank/DDBJ whole genome shotgun (WGS) entry which is preliminary data.</text>
</comment>
<reference evidence="1 2" key="1">
    <citation type="submission" date="2021-01" db="EMBL/GenBank/DDBJ databases">
        <title>Whole genome shotgun sequence of Plantactinospora mayteni NBRC 109088.</title>
        <authorList>
            <person name="Komaki H."/>
            <person name="Tamura T."/>
        </authorList>
    </citation>
    <scope>NUCLEOTIDE SEQUENCE [LARGE SCALE GENOMIC DNA]</scope>
    <source>
        <strain evidence="1 2">NBRC 109088</strain>
    </source>
</reference>
<sequence>MKSAVRKTTATKAASGSATRLGVIVSGLEKTIPTRTKADPTSCAPGAMYCG</sequence>
<name>A0ABQ4EPD6_9ACTN</name>
<gene>
    <name evidence="1" type="ORF">Pma05_30850</name>
</gene>
<keyword evidence="2" id="KW-1185">Reference proteome</keyword>
<evidence type="ECO:0000313" key="1">
    <source>
        <dbReference type="EMBL" id="GIG96512.1"/>
    </source>
</evidence>
<dbReference type="Proteomes" id="UP000621500">
    <property type="component" value="Unassembled WGS sequence"/>
</dbReference>
<proteinExistence type="predicted"/>
<evidence type="ECO:0000313" key="2">
    <source>
        <dbReference type="Proteomes" id="UP000621500"/>
    </source>
</evidence>
<dbReference type="RefSeq" id="WP_203858030.1">
    <property type="nucleotide sequence ID" value="NZ_BAAAZQ010000004.1"/>
</dbReference>
<accession>A0ABQ4EPD6</accession>